<dbReference type="PANTHER" id="PTHR38248">
    <property type="entry name" value="FUNK1 6"/>
    <property type="match status" value="1"/>
</dbReference>
<sequence length="877" mass="97876">MPPQFFFRTGGYRIKLSSLVSLPAAVSGDALTMNKYTAEELNRLVTQEDEPSNSQSLGHMLSHIFQPFSIPLPDLSTLQIPLKNILYHNERTKAKFSKNSPDDLVPLYDTDAQLWNWDLPTLAPTNESESTTHSQPPESLDSEGNAGTGETAKATHEEIFSSFFNALAICLAKAEPKLLANPTATRTWTAAHAHKALPGSEVKRKPDLLLSDEITANWGNIRVSAELTHSSYQPALRLVKAADSHAYLMLSEQPWRRFALVLSLTNEYRELRVLFYDHAGGVVSPAFNIYQKPSIVAHIIAALRFGSLECIGYDLTVSFTRHISPPQRHANNYRPIKNLPAKRQPADHVMAAATSELPYPPPGDVEGAPSAVIEMIYPDSEPESEPEPEPELEPEPEPESESESESEPHADDGMHVSMKNLEDPHLVQATAISSTPLLNLASQAPEEPDSIYSATPHPSQFPYSAQSPEPCGKIRVRDTIYTITRILFASRGLVSRGTVCYLVSLDDKEFIIKDHWVQGKEDQVILNEIEMLKRMSGVPGVPELVDWWVVERSNGEPDVTSKYRKQPQRLSIAGTSRSHVRLVLTPCARPLHMFRTLKEFVKALRDIVIIQRTAVEERKVLHRDCSLNNAMIVDLLGGGSKGFLIDWEFAVRINPDLKYAIGGTGTIPFMSRGLLAQLSDAQQAALGGKKPKYIPKTSSNALALPVSHVIQCFSDDLESLFFVFIWICIKFCGPHGQVRQDMIGNSIPDRWNNMDLESCAAFKGNFFATKKEERRLVDEIHPYFKDLIPLAKEWRMALKDNMENPVSFNTILTLLNTHLDRLPDDEELISTVETLRKSAAILADRVEKRAASQSFPMELPKRRKADGISETDNESDG</sequence>
<feature type="domain" description="Fungal-type protein kinase" evidence="2">
    <location>
        <begin position="213"/>
        <end position="320"/>
    </location>
</feature>
<feature type="compositionally biased region" description="Basic and acidic residues" evidence="1">
    <location>
        <begin position="406"/>
        <end position="416"/>
    </location>
</feature>
<reference evidence="3" key="1">
    <citation type="journal article" date="2020" name="New Phytol.">
        <title>Comparative genomics reveals dynamic genome evolution in host specialist ectomycorrhizal fungi.</title>
        <authorList>
            <person name="Lofgren L.A."/>
            <person name="Nguyen N.H."/>
            <person name="Vilgalys R."/>
            <person name="Ruytinx J."/>
            <person name="Liao H.L."/>
            <person name="Branco S."/>
            <person name="Kuo A."/>
            <person name="LaButti K."/>
            <person name="Lipzen A."/>
            <person name="Andreopoulos W."/>
            <person name="Pangilinan J."/>
            <person name="Riley R."/>
            <person name="Hundley H."/>
            <person name="Na H."/>
            <person name="Barry K."/>
            <person name="Grigoriev I.V."/>
            <person name="Stajich J.E."/>
            <person name="Kennedy P.G."/>
        </authorList>
    </citation>
    <scope>NUCLEOTIDE SEQUENCE</scope>
    <source>
        <strain evidence="3">FC203</strain>
    </source>
</reference>
<protein>
    <recommendedName>
        <fullName evidence="2">Fungal-type protein kinase domain-containing protein</fullName>
    </recommendedName>
</protein>
<evidence type="ECO:0000313" key="3">
    <source>
        <dbReference type="EMBL" id="KAG1901941.1"/>
    </source>
</evidence>
<accession>A0AAD4E976</accession>
<name>A0AAD4E976_9AGAM</name>
<dbReference type="PANTHER" id="PTHR38248:SF2">
    <property type="entry name" value="FUNK1 11"/>
    <property type="match status" value="1"/>
</dbReference>
<dbReference type="Proteomes" id="UP001195769">
    <property type="component" value="Unassembled WGS sequence"/>
</dbReference>
<feature type="region of interest" description="Disordered" evidence="1">
    <location>
        <begin position="442"/>
        <end position="469"/>
    </location>
</feature>
<feature type="domain" description="Fungal-type protein kinase" evidence="2">
    <location>
        <begin position="479"/>
        <end position="728"/>
    </location>
</feature>
<dbReference type="RefSeq" id="XP_041227516.1">
    <property type="nucleotide sequence ID" value="XM_041366764.1"/>
</dbReference>
<gene>
    <name evidence="3" type="ORF">F5891DRAFT_1186970</name>
</gene>
<dbReference type="GeneID" id="64661062"/>
<dbReference type="EMBL" id="JABBWK010000019">
    <property type="protein sequence ID" value="KAG1901941.1"/>
    <property type="molecule type" value="Genomic_DNA"/>
</dbReference>
<dbReference type="InterPro" id="IPR011009">
    <property type="entry name" value="Kinase-like_dom_sf"/>
</dbReference>
<dbReference type="AlphaFoldDB" id="A0AAD4E976"/>
<feature type="region of interest" description="Disordered" evidence="1">
    <location>
        <begin position="379"/>
        <end position="416"/>
    </location>
</feature>
<feature type="compositionally biased region" description="Polar residues" evidence="1">
    <location>
        <begin position="452"/>
        <end position="467"/>
    </location>
</feature>
<dbReference type="SUPFAM" id="SSF56112">
    <property type="entry name" value="Protein kinase-like (PK-like)"/>
    <property type="match status" value="1"/>
</dbReference>
<proteinExistence type="predicted"/>
<organism evidence="3 4">
    <name type="scientific">Suillus fuscotomentosus</name>
    <dbReference type="NCBI Taxonomy" id="1912939"/>
    <lineage>
        <taxon>Eukaryota</taxon>
        <taxon>Fungi</taxon>
        <taxon>Dikarya</taxon>
        <taxon>Basidiomycota</taxon>
        <taxon>Agaricomycotina</taxon>
        <taxon>Agaricomycetes</taxon>
        <taxon>Agaricomycetidae</taxon>
        <taxon>Boletales</taxon>
        <taxon>Suillineae</taxon>
        <taxon>Suillaceae</taxon>
        <taxon>Suillus</taxon>
    </lineage>
</organism>
<dbReference type="Pfam" id="PF17667">
    <property type="entry name" value="Pkinase_fungal"/>
    <property type="match status" value="2"/>
</dbReference>
<feature type="region of interest" description="Disordered" evidence="1">
    <location>
        <begin position="847"/>
        <end position="877"/>
    </location>
</feature>
<evidence type="ECO:0000256" key="1">
    <source>
        <dbReference type="SAM" id="MobiDB-lite"/>
    </source>
</evidence>
<keyword evidence="4" id="KW-1185">Reference proteome</keyword>
<dbReference type="InterPro" id="IPR040976">
    <property type="entry name" value="Pkinase_fungal"/>
</dbReference>
<evidence type="ECO:0000259" key="2">
    <source>
        <dbReference type="Pfam" id="PF17667"/>
    </source>
</evidence>
<feature type="region of interest" description="Disordered" evidence="1">
    <location>
        <begin position="122"/>
        <end position="152"/>
    </location>
</feature>
<comment type="caution">
    <text evidence="3">The sequence shown here is derived from an EMBL/GenBank/DDBJ whole genome shotgun (WGS) entry which is preliminary data.</text>
</comment>
<feature type="compositionally biased region" description="Acidic residues" evidence="1">
    <location>
        <begin position="380"/>
        <end position="405"/>
    </location>
</feature>
<feature type="compositionally biased region" description="Polar residues" evidence="1">
    <location>
        <begin position="123"/>
        <end position="137"/>
    </location>
</feature>
<evidence type="ECO:0000313" key="4">
    <source>
        <dbReference type="Proteomes" id="UP001195769"/>
    </source>
</evidence>